<accession>A0A7X2S286</accession>
<organism evidence="1 2">
    <name type="scientific">Metabacillus mangrovi</name>
    <dbReference type="NCBI Taxonomy" id="1491830"/>
    <lineage>
        <taxon>Bacteria</taxon>
        <taxon>Bacillati</taxon>
        <taxon>Bacillota</taxon>
        <taxon>Bacilli</taxon>
        <taxon>Bacillales</taxon>
        <taxon>Bacillaceae</taxon>
        <taxon>Metabacillus</taxon>
    </lineage>
</organism>
<dbReference type="AlphaFoldDB" id="A0A7X2S286"/>
<dbReference type="Proteomes" id="UP000434639">
    <property type="component" value="Unassembled WGS sequence"/>
</dbReference>
<gene>
    <name evidence="1" type="ORF">GKZ89_00480</name>
</gene>
<reference evidence="1 2" key="1">
    <citation type="journal article" date="2017" name="Int. J. Syst. Evol. Microbiol.">
        <title>Bacillus mangrovi sp. nov., isolated from a sediment sample from a mangrove forest.</title>
        <authorList>
            <person name="Gupta V."/>
            <person name="Singh P.K."/>
            <person name="Korpole S."/>
            <person name="Tanuku N.R.S."/>
            <person name="Pinnaka A.K."/>
        </authorList>
    </citation>
    <scope>NUCLEOTIDE SEQUENCE [LARGE SCALE GENOMIC DNA]</scope>
    <source>
        <strain evidence="1 2">KCTC 33872</strain>
    </source>
</reference>
<evidence type="ECO:0000313" key="2">
    <source>
        <dbReference type="Proteomes" id="UP000434639"/>
    </source>
</evidence>
<sequence>MNRILAVMLFFILTGYLAGQHHQVKLVEEPSVHVKEQEHSKYEPLFPADSGPDISAASLQQMAWTALLILSAVKKVKIKRFLFPVFYQSDYFSGIRRRSTA</sequence>
<protein>
    <submittedName>
        <fullName evidence="1">Uncharacterized protein</fullName>
    </submittedName>
</protein>
<proteinExistence type="predicted"/>
<comment type="caution">
    <text evidence="1">The sequence shown here is derived from an EMBL/GenBank/DDBJ whole genome shotgun (WGS) entry which is preliminary data.</text>
</comment>
<keyword evidence="2" id="KW-1185">Reference proteome</keyword>
<dbReference type="EMBL" id="WMIB01000001">
    <property type="protein sequence ID" value="MTH51863.1"/>
    <property type="molecule type" value="Genomic_DNA"/>
</dbReference>
<name>A0A7X2S286_9BACI</name>
<evidence type="ECO:0000313" key="1">
    <source>
        <dbReference type="EMBL" id="MTH51863.1"/>
    </source>
</evidence>
<dbReference type="RefSeq" id="WP_155110426.1">
    <property type="nucleotide sequence ID" value="NZ_WMIB01000001.1"/>
</dbReference>